<dbReference type="AlphaFoldDB" id="A0A090QUW0"/>
<dbReference type="Proteomes" id="UP000029227">
    <property type="component" value="Unassembled WGS sequence"/>
</dbReference>
<organism evidence="1 2">
    <name type="scientific">Photobacterium aphoticum</name>
    <dbReference type="NCBI Taxonomy" id="754436"/>
    <lineage>
        <taxon>Bacteria</taxon>
        <taxon>Pseudomonadati</taxon>
        <taxon>Pseudomonadota</taxon>
        <taxon>Gammaproteobacteria</taxon>
        <taxon>Vibrionales</taxon>
        <taxon>Vibrionaceae</taxon>
        <taxon>Photobacterium</taxon>
    </lineage>
</organism>
<proteinExistence type="predicted"/>
<comment type="caution">
    <text evidence="1">The sequence shown here is derived from an EMBL/GenBank/DDBJ whole genome shotgun (WGS) entry which is preliminary data.</text>
</comment>
<evidence type="ECO:0000313" key="2">
    <source>
        <dbReference type="Proteomes" id="UP000029227"/>
    </source>
</evidence>
<sequence>MRVCGRVLVCLRGDQYDSVISHKAVPVAYEKGYSGGRYC</sequence>
<accession>A0A090QUW0</accession>
<protein>
    <submittedName>
        <fullName evidence="1">Uncharacterized protein</fullName>
    </submittedName>
</protein>
<dbReference type="STRING" id="754436.JCM19237_1653"/>
<name>A0A090QUW0_9GAMM</name>
<gene>
    <name evidence="1" type="ORF">JCM19237_1653</name>
</gene>
<evidence type="ECO:0000313" key="1">
    <source>
        <dbReference type="EMBL" id="GAL06013.1"/>
    </source>
</evidence>
<reference evidence="1 2" key="1">
    <citation type="journal article" date="2014" name="Genome Announc.">
        <title>Draft Genome Sequences of Two Vibrionaceae Species, Vibrio ponticus C121 and Photobacterium aphoticum C119, Isolated as Coral Reef Microbiota.</title>
        <authorList>
            <person name="Al-saari N."/>
            <person name="Meirelles P.M."/>
            <person name="Mino S."/>
            <person name="Suda W."/>
            <person name="Oshima K."/>
            <person name="Hattori M."/>
            <person name="Ohkuma M."/>
            <person name="Thompson F.L."/>
            <person name="Gomez-Gil B."/>
            <person name="Sawabe T."/>
            <person name="Sawabe T."/>
        </authorList>
    </citation>
    <scope>NUCLEOTIDE SEQUENCE [LARGE SCALE GENOMIC DNA]</scope>
    <source>
        <strain evidence="1 2">JCM 19237</strain>
    </source>
</reference>
<dbReference type="EMBL" id="BBMN01000009">
    <property type="protein sequence ID" value="GAL06013.1"/>
    <property type="molecule type" value="Genomic_DNA"/>
</dbReference>